<comment type="caution">
    <text evidence="9">The sequence shown here is derived from an EMBL/GenBank/DDBJ whole genome shotgun (WGS) entry which is preliminary data.</text>
</comment>
<dbReference type="PANTHER" id="PTHR45623:SF17">
    <property type="entry name" value="CHROMODOMAIN-HELICASE-DNA-BINDING PROTEIN 3-RELATED"/>
    <property type="match status" value="1"/>
</dbReference>
<dbReference type="Gene3D" id="3.40.50.10810">
    <property type="entry name" value="Tandem AAA-ATPase domain"/>
    <property type="match status" value="1"/>
</dbReference>
<sequence length="3625" mass="407237">MRRSNKHSTKKISGKRISSVNGIEYLYLNNFHASNPDRWVKQFSVQNKDEIEDFEKALVVERQKNFPCDFPDQSNIGICFFLEDARNFYNGRSCFENEPFYSKIINFKKTLSNEYSQHSNDPWKPIQVLEKIVDCSGAIYYNLMGKNGVDKWLRLNELDNASELLENYEHQLDSRNSNFPWLSLITNNQPLIQNPSKDLSNIKHDPSKPKPFVNPERLQNFKSSKDSVVGADLSKPKPFVNPERLQNFKSPKEHIVGLDLSKPKHFVNLERLQNFRSSKDSIKQTNPSLPKEKDPPQSSILKQQEQKETEYIPPVFDTSEATEISGIHRKKKSKSKDIDNESLASITESEKTVSFSLDKTSSPKKLESTEIINPIIMPLENSLPISDPNEKPTSESILNIEDIPIAEIEIQNHIEEYDEDIDESAEEVEIDEVLNIGVVNRSKVDEIKRPDINQLLSSTGPNIRNKSKVPDILDTHIEDSSNLDLSSLSNIRDKISEFINERETSIEEQKGDISTLSREINEPDWSKIEIPISDSGFNRKLIQERMAPRGIKKMSTMAYINSTAKPLKASKPSTEIPDPVILRGAIPNYQSQDTPEIKKIIQKFNLIPTKNGTQNLGINGLSKKFNSIGRPASVMNNGRQSYLGNKLENTKKQKDKIHKRGFNEISKKNRTNSIERKNMIPNSLKTPKSVSNTFKSKTPENTNSTKTKTPKIYSQKKSLAFSESSKAPKNLEKRTLGSSIKIPNDNSEYISIQDLAKISESHVSNKKVKKGDMHSTGEKKKTSHSESENKNSSSQTKGEPVVFVGNNEEAKKLKLSFYSNTYLFKPFPKNLPSKSANHKSNGNNKSSAYSLESSANKKESSNLKTSRIQISESEETSSDSEKDETILTGLSKNIIKPTVNAFKNAQSILRPLKTKHIENKTSIILSDDDKEKLKGKPLNSLLTRDMGDDNKSRFLKKKKSFIVSDDDFITNSETSLVKSRFVDNIDDKTLNHRKADKNSTRKSSRNSGKKIRNYYEDLSNLNIFQTHEKEKNESDSSVYISQASSDHESEIEDVSVDSSESGIFKTRELRSSRNKKLNRVSNNNIDNMDVDDELIGSTTFDLNIFEDLSVPNSKDNDICEFCNLSGLKAHKNAKWISSNIRKCKNCPLVTHSNCLEHFLERYKISTLESSLPLEKNIWLPKIRDMETNINWICIFCQTFKYEVDKILAYRQLEVIDDDNSPENHSVDVLDESDRISDINPKFQDSGLNNIIAESNNEMKLATKERISEKNLDASIDSAVEMSESIYLSKSSTSTDKNSAKNTNGINSVNQKNLNTNSGVSGTISPIEIIDLEDQSKFKNPKNDVINEKPKDAVDWPKQEFLVKLKDFSYRNLCWIPSFYVKLLNTSKYRNAIKNIKPDTPESRKFIIPLSYTQAEYFLTTVSCDGNDILARNQALRGVSDKSASANQLISDYERLYISTKSVYVKWKGLPVSESTYDEPPHPYAESQEYKIWLRVWDNFLQMRKVSSLLSRKHFLSFQKKQFAKSIQLREKEMTSYAQKKQAAGRNIGFGDYSSNSELKKVRAKLREHHSEELSRIKQIEMEERKTWLKNAFSEFKIQPDYLKGGTLYPYQLEGINWLLYKWMAQESCILADEMGLGKTIQIVAFFSILMRMMLPNSSKNNIKPILSQNRLVFPFLVVVPNSVIDNWIYEINRWTPDTVVVALTGSKESKKLISDYLLFRKTASESDNAKDLQCHVVVTSYETVTRGDGLRILKSYKGEWMCMVVDEGHRLKNDRSKLFTQLCTLECRHRVLLTGTPVQNNVREVINLMNFVRPEEFPSTIQLEKEYENANEEKLGELRNKMKPHLLRRLRDEALGPLLPAKHEIIVPVTLGLLQRELYRAALKKNIKALEYIQKLFKNAENDGSAKNHRTLSMRNVLMQLRKIIDHPYLIEQTTPEFNSIKETHDHLKQSSGKFQALDLIVKELVKRKRRVLIFVQFKDILNILEDYFYQEQLAFLRLDGDTPQADRQIIVDEFNKNTEKYFAFIATTRAGGVGLNLYSADTVILYSPDWNPHMDMQALSRAYRIGQNKPVLVFKLMTVKSAEERIVQVGAKKMLIDHILIEKMNSEDNSELVSDIDLASAIKCGAEQLFQEHESNYSSIIYDEAKIKLLLDECEQKLKEEDEAKRNPSDSDTAKSKAAEKNIFSFARVWDVNQNTEQDVDTTTTDKNSNLEWIQKIREEIDSQNLSNEQLGRGFRKRNHVDYYNGFDSVFKFPAKPPRKLQTENSQNLSDASDPPYLDNPNSEESDLELPFEEFLELENELQAKSTVKNKKTITGGVINFSINPSISNAPTSGVQATLASFSSDNTTFINYAAEMNKISNITLKRSDNSQNQTQVTPVNMEGPSSSLANGIPNVVPPNSQDFFSSNIKKMVSSDPVGTGRQLIMKAIQFGASANLNQLLQTSINLGYTADLHFVVSSIIKTCGDQNEDVESICKKLCYYLILCCQETIKAGPRKSDSQFLARALKFVSLPINMGLYNEILKVIGVNNNNDQASSIGTGSTLDNIPSTSYKKSVPIAPAKVKLPPYNQETLRVVNGVKPTPTASLPIKFTEPNTADTSKKSIDISTNNIQSVGPTLPKSTNTIGESDVNIVQSSTSKIPSSASPTQRTTDKITNPSLDAHSSLKRKVQEALTQYSALSKAAINISSQGTPIDSTLLHPSKKSKVLVDNIASNKANELVTNSNVKSSTTIVSNSMFTTNHQKEAIPKAIHINKHGFQVENIEKSVSSAESPVVAHPSSLPQSSPNLAVSLPTTTIASDSTNDVSNSSKAPVPLTEQSKKDSFKLSTLPSVASSSDIVSSHHPNVSSNTVRTEPQIPANTKTASNKVNDINLVNPQKTVVLGSDSTQVRPNQSLQTPSQVDGDNFLEIAKLQYTLALKDIKEKFPLILSSSNENTNTSIKSNLNELVTKVVSVSKSRTETERTDAIILCFKIFIGACINIVNSDVVKLMQPVNVFDEALNSRVFTLEFRRTLFNNDSKCLLHPDTNHNNKHCPIILLPHFYFFVRYLLKIPGIEDESVYNLLKRWYLYQLINFKLSSPHLDIVPSYEQQKTKLSNNSPNPSSAHTSDSSVRPVSRSPQASNQNKSLANHNVSSANPETMSQSTASGAKAPSQTIPQTSVPSQTTPQTSVPSQNIPQVRVPSQIIPQTSVPSQTIPQVRVPSQTFPAITRTFNYSTNDTISLNTGGSAINILPISVSNSNPALGTRELSPNLPSSAHNKASSENIPSSGAWKPNASNIPKLSNTYDNRIMQQRQTPEQAGNTNPSGSTNYQSTSGSARASISSTGSDDIPKNNSTGSGPNENNRLPENYTVAKRNYSLSDFFSSKEIENHRNKILARQDMNQLIQSSKNDIIANRIINQKNLNSASNISTVAQTQETLNSQTKAQLQKRYEAELLAQFQQRINEQVKMNIESYQNQIHARLQAGIQQEVEKHIKTYLNTAGNLGATSSSPAQVHEAEFRESSLTNYPQTVNQNQNSGKNYASNQGQSGSNYYAGNNMNSLRNTSLQSGSRGQVVNQDNAAAASVIDLISSCPLCGLNNPLHVATDCSYRFNLGALLTRRAFVVNNPSYPPNLKEMIVTVIDKHIQRF</sequence>
<dbReference type="GO" id="GO:0140658">
    <property type="term" value="F:ATP-dependent chromatin remodeler activity"/>
    <property type="evidence" value="ECO:0007669"/>
    <property type="project" value="TreeGrafter"/>
</dbReference>
<dbReference type="GO" id="GO:0016887">
    <property type="term" value="F:ATP hydrolysis activity"/>
    <property type="evidence" value="ECO:0007669"/>
    <property type="project" value="TreeGrafter"/>
</dbReference>
<dbReference type="SUPFAM" id="SSF52540">
    <property type="entry name" value="P-loop containing nucleoside triphosphate hydrolases"/>
    <property type="match status" value="2"/>
</dbReference>
<feature type="region of interest" description="Disordered" evidence="6">
    <location>
        <begin position="2632"/>
        <end position="2662"/>
    </location>
</feature>
<feature type="region of interest" description="Disordered" evidence="6">
    <location>
        <begin position="2832"/>
        <end position="2851"/>
    </location>
</feature>
<dbReference type="SMART" id="SM00487">
    <property type="entry name" value="DEXDc"/>
    <property type="match status" value="1"/>
</dbReference>
<feature type="compositionally biased region" description="Polar residues" evidence="6">
    <location>
        <begin position="680"/>
        <end position="707"/>
    </location>
</feature>
<feature type="compositionally biased region" description="Polar residues" evidence="6">
    <location>
        <begin position="833"/>
        <end position="854"/>
    </location>
</feature>
<dbReference type="GO" id="GO:0005524">
    <property type="term" value="F:ATP binding"/>
    <property type="evidence" value="ECO:0007669"/>
    <property type="project" value="InterPro"/>
</dbReference>
<feature type="region of interest" description="Disordered" evidence="6">
    <location>
        <begin position="992"/>
        <end position="1011"/>
    </location>
</feature>
<dbReference type="OrthoDB" id="5857104at2759"/>
<evidence type="ECO:0000313" key="10">
    <source>
        <dbReference type="Proteomes" id="UP000245699"/>
    </source>
</evidence>
<accession>A0A2T9XYI7</accession>
<dbReference type="InterPro" id="IPR038718">
    <property type="entry name" value="SNF2-like_sf"/>
</dbReference>
<feature type="compositionally biased region" description="Polar residues" evidence="6">
    <location>
        <begin position="3249"/>
        <end position="3265"/>
    </location>
</feature>
<protein>
    <submittedName>
        <fullName evidence="9">Uncharacterized protein</fullName>
    </submittedName>
</protein>
<dbReference type="PROSITE" id="PS51192">
    <property type="entry name" value="HELICASE_ATP_BIND_1"/>
    <property type="match status" value="1"/>
</dbReference>
<evidence type="ECO:0000256" key="4">
    <source>
        <dbReference type="ARBA" id="ARBA00022840"/>
    </source>
</evidence>
<evidence type="ECO:0000256" key="3">
    <source>
        <dbReference type="ARBA" id="ARBA00022801"/>
    </source>
</evidence>
<keyword evidence="2" id="KW-0547">Nucleotide-binding</keyword>
<feature type="region of interest" description="Disordered" evidence="6">
    <location>
        <begin position="763"/>
        <end position="802"/>
    </location>
</feature>
<feature type="region of interest" description="Disordered" evidence="6">
    <location>
        <begin position="2767"/>
        <end position="2786"/>
    </location>
</feature>
<dbReference type="InterPro" id="IPR001650">
    <property type="entry name" value="Helicase_C-like"/>
</dbReference>
<evidence type="ECO:0000259" key="7">
    <source>
        <dbReference type="PROSITE" id="PS51192"/>
    </source>
</evidence>
<dbReference type="Gene3D" id="3.40.50.300">
    <property type="entry name" value="P-loop containing nucleotide triphosphate hydrolases"/>
    <property type="match status" value="1"/>
</dbReference>
<feature type="compositionally biased region" description="Polar residues" evidence="6">
    <location>
        <begin position="3329"/>
        <end position="3343"/>
    </location>
</feature>
<feature type="compositionally biased region" description="Low complexity" evidence="6">
    <location>
        <begin position="3310"/>
        <end position="3324"/>
    </location>
</feature>
<feature type="compositionally biased region" description="Basic and acidic residues" evidence="6">
    <location>
        <begin position="770"/>
        <end position="789"/>
    </location>
</feature>
<dbReference type="InterPro" id="IPR049730">
    <property type="entry name" value="SNF2/RAD54-like_C"/>
</dbReference>
<keyword evidence="4" id="KW-0067">ATP-binding</keyword>
<dbReference type="CDD" id="cd18793">
    <property type="entry name" value="SF2_C_SNF"/>
    <property type="match status" value="1"/>
</dbReference>
<dbReference type="EMBL" id="MBFT01001140">
    <property type="protein sequence ID" value="PVU85159.1"/>
    <property type="molecule type" value="Genomic_DNA"/>
</dbReference>
<feature type="domain" description="Helicase C-terminal" evidence="8">
    <location>
        <begin position="1957"/>
        <end position="2121"/>
    </location>
</feature>
<dbReference type="GO" id="GO:0000785">
    <property type="term" value="C:chromatin"/>
    <property type="evidence" value="ECO:0007669"/>
    <property type="project" value="TreeGrafter"/>
</dbReference>
<feature type="compositionally biased region" description="Polar residues" evidence="6">
    <location>
        <begin position="3292"/>
        <end position="3309"/>
    </location>
</feature>
<feature type="region of interest" description="Disordered" evidence="6">
    <location>
        <begin position="833"/>
        <end position="883"/>
    </location>
</feature>
<evidence type="ECO:0000256" key="2">
    <source>
        <dbReference type="ARBA" id="ARBA00022741"/>
    </source>
</evidence>
<feature type="compositionally biased region" description="Basic and acidic residues" evidence="6">
    <location>
        <begin position="661"/>
        <end position="678"/>
    </location>
</feature>
<dbReference type="Pfam" id="PF00271">
    <property type="entry name" value="Helicase_C"/>
    <property type="match status" value="1"/>
</dbReference>
<evidence type="ECO:0000256" key="1">
    <source>
        <dbReference type="ARBA" id="ARBA00004123"/>
    </source>
</evidence>
<feature type="region of interest" description="Disordered" evidence="6">
    <location>
        <begin position="3243"/>
        <end position="3280"/>
    </location>
</feature>
<name>A0A2T9XYI7_9FUNG</name>
<evidence type="ECO:0000256" key="5">
    <source>
        <dbReference type="ARBA" id="ARBA00023242"/>
    </source>
</evidence>
<feature type="domain" description="Helicase ATP-binding" evidence="7">
    <location>
        <begin position="1619"/>
        <end position="1815"/>
    </location>
</feature>
<feature type="compositionally biased region" description="Low complexity" evidence="6">
    <location>
        <begin position="3107"/>
        <end position="3116"/>
    </location>
</feature>
<feature type="region of interest" description="Disordered" evidence="6">
    <location>
        <begin position="2796"/>
        <end position="2821"/>
    </location>
</feature>
<feature type="compositionally biased region" description="Polar residues" evidence="6">
    <location>
        <begin position="3117"/>
        <end position="3144"/>
    </location>
</feature>
<dbReference type="GO" id="GO:0003677">
    <property type="term" value="F:DNA binding"/>
    <property type="evidence" value="ECO:0007669"/>
    <property type="project" value="TreeGrafter"/>
</dbReference>
<feature type="compositionally biased region" description="Polar residues" evidence="6">
    <location>
        <begin position="2840"/>
        <end position="2851"/>
    </location>
</feature>
<evidence type="ECO:0000256" key="6">
    <source>
        <dbReference type="SAM" id="MobiDB-lite"/>
    </source>
</evidence>
<feature type="region of interest" description="Disordered" evidence="6">
    <location>
        <begin position="660"/>
        <end position="732"/>
    </location>
</feature>
<evidence type="ECO:0000259" key="8">
    <source>
        <dbReference type="PROSITE" id="PS51194"/>
    </source>
</evidence>
<reference evidence="9 10" key="1">
    <citation type="journal article" date="2018" name="MBio">
        <title>Comparative Genomics Reveals the Core Gene Toolbox for the Fungus-Insect Symbiosis.</title>
        <authorList>
            <person name="Wang Y."/>
            <person name="Stata M."/>
            <person name="Wang W."/>
            <person name="Stajich J.E."/>
            <person name="White M.M."/>
            <person name="Moncalvo J.M."/>
        </authorList>
    </citation>
    <scope>NUCLEOTIDE SEQUENCE [LARGE SCALE GENOMIC DNA]</scope>
    <source>
        <strain evidence="9 10">AUS-77-4</strain>
    </source>
</reference>
<dbReference type="Proteomes" id="UP000245699">
    <property type="component" value="Unassembled WGS sequence"/>
</dbReference>
<dbReference type="GO" id="GO:0042393">
    <property type="term" value="F:histone binding"/>
    <property type="evidence" value="ECO:0007669"/>
    <property type="project" value="TreeGrafter"/>
</dbReference>
<feature type="region of interest" description="Disordered" evidence="6">
    <location>
        <begin position="277"/>
        <end position="340"/>
    </location>
</feature>
<keyword evidence="3" id="KW-0378">Hydrolase</keyword>
<feature type="region of interest" description="Disordered" evidence="6">
    <location>
        <begin position="2256"/>
        <end position="2289"/>
    </location>
</feature>
<comment type="subcellular location">
    <subcellularLocation>
        <location evidence="1">Nucleus</location>
    </subcellularLocation>
</comment>
<feature type="compositionally biased region" description="Low complexity" evidence="6">
    <location>
        <begin position="2634"/>
        <end position="2646"/>
    </location>
</feature>
<feature type="compositionally biased region" description="Polar residues" evidence="6">
    <location>
        <begin position="715"/>
        <end position="727"/>
    </location>
</feature>
<dbReference type="InterPro" id="IPR027417">
    <property type="entry name" value="P-loop_NTPase"/>
</dbReference>
<organism evidence="9 10">
    <name type="scientific">Furculomyces boomerangus</name>
    <dbReference type="NCBI Taxonomy" id="61424"/>
    <lineage>
        <taxon>Eukaryota</taxon>
        <taxon>Fungi</taxon>
        <taxon>Fungi incertae sedis</taxon>
        <taxon>Zoopagomycota</taxon>
        <taxon>Kickxellomycotina</taxon>
        <taxon>Harpellomycetes</taxon>
        <taxon>Harpellales</taxon>
        <taxon>Harpellaceae</taxon>
        <taxon>Furculomyces</taxon>
    </lineage>
</organism>
<dbReference type="InterPro" id="IPR000330">
    <property type="entry name" value="SNF2_N"/>
</dbReference>
<feature type="compositionally biased region" description="Polar residues" evidence="6">
    <location>
        <begin position="3089"/>
        <end position="3106"/>
    </location>
</feature>
<dbReference type="STRING" id="61424.A0A2T9XYI7"/>
<feature type="region of interest" description="Disordered" evidence="6">
    <location>
        <begin position="3089"/>
        <end position="3173"/>
    </location>
</feature>
<feature type="region of interest" description="Disordered" evidence="6">
    <location>
        <begin position="3292"/>
        <end position="3344"/>
    </location>
</feature>
<keyword evidence="5" id="KW-0539">Nucleus</keyword>
<dbReference type="Pfam" id="PF00176">
    <property type="entry name" value="SNF2-rel_dom"/>
    <property type="match status" value="1"/>
</dbReference>
<keyword evidence="10" id="KW-1185">Reference proteome</keyword>
<feature type="compositionally biased region" description="Low complexity" evidence="6">
    <location>
        <begin position="3149"/>
        <end position="3171"/>
    </location>
</feature>
<dbReference type="GO" id="GO:0003682">
    <property type="term" value="F:chromatin binding"/>
    <property type="evidence" value="ECO:0007669"/>
    <property type="project" value="TreeGrafter"/>
</dbReference>
<feature type="compositionally biased region" description="Polar residues" evidence="6">
    <location>
        <begin position="2796"/>
        <end position="2808"/>
    </location>
</feature>
<gene>
    <name evidence="9" type="ORF">BB559_007182</name>
</gene>
<feature type="region of interest" description="Disordered" evidence="6">
    <location>
        <begin position="3505"/>
        <end position="3549"/>
    </location>
</feature>
<evidence type="ECO:0000313" key="9">
    <source>
        <dbReference type="EMBL" id="PVU85159.1"/>
    </source>
</evidence>
<dbReference type="InterPro" id="IPR014001">
    <property type="entry name" value="Helicase_ATP-bd"/>
</dbReference>
<dbReference type="PROSITE" id="PS51194">
    <property type="entry name" value="HELICASE_CTER"/>
    <property type="match status" value="1"/>
</dbReference>
<dbReference type="SMART" id="SM00490">
    <property type="entry name" value="HELICc"/>
    <property type="match status" value="1"/>
</dbReference>
<proteinExistence type="predicted"/>
<dbReference type="PANTHER" id="PTHR45623">
    <property type="entry name" value="CHROMODOMAIN-HELICASE-DNA-BINDING PROTEIN 3-RELATED-RELATED"/>
    <property type="match status" value="1"/>
</dbReference>
<dbReference type="GO" id="GO:0005634">
    <property type="term" value="C:nucleus"/>
    <property type="evidence" value="ECO:0007669"/>
    <property type="project" value="UniProtKB-SubCell"/>
</dbReference>